<gene>
    <name evidence="1" type="ORF">T05_1361</name>
</gene>
<dbReference type="EMBL" id="JYDJ01003867">
    <property type="protein sequence ID" value="KRX28925.1"/>
    <property type="molecule type" value="Genomic_DNA"/>
</dbReference>
<evidence type="ECO:0000313" key="2">
    <source>
        <dbReference type="Proteomes" id="UP000055048"/>
    </source>
</evidence>
<proteinExistence type="predicted"/>
<comment type="caution">
    <text evidence="1">The sequence shown here is derived from an EMBL/GenBank/DDBJ whole genome shotgun (WGS) entry which is preliminary data.</text>
</comment>
<organism evidence="1 2">
    <name type="scientific">Trichinella murrelli</name>
    <dbReference type="NCBI Taxonomy" id="144512"/>
    <lineage>
        <taxon>Eukaryota</taxon>
        <taxon>Metazoa</taxon>
        <taxon>Ecdysozoa</taxon>
        <taxon>Nematoda</taxon>
        <taxon>Enoplea</taxon>
        <taxon>Dorylaimia</taxon>
        <taxon>Trichinellida</taxon>
        <taxon>Trichinellidae</taxon>
        <taxon>Trichinella</taxon>
    </lineage>
</organism>
<evidence type="ECO:0000313" key="1">
    <source>
        <dbReference type="EMBL" id="KRX28925.1"/>
    </source>
</evidence>
<sequence>MIVYIKSVSNSSRPLGPYVTLLDVKWIFDKFFCNAGCYAHCLCIATRFWVLEFHQNTPDTIAF</sequence>
<keyword evidence="2" id="KW-1185">Reference proteome</keyword>
<dbReference type="AlphaFoldDB" id="A0A0V0SQ58"/>
<protein>
    <submittedName>
        <fullName evidence="1">Uncharacterized protein</fullName>
    </submittedName>
</protein>
<dbReference type="Proteomes" id="UP000055048">
    <property type="component" value="Unassembled WGS sequence"/>
</dbReference>
<name>A0A0V0SQ58_9BILA</name>
<reference evidence="1 2" key="1">
    <citation type="submission" date="2015-01" db="EMBL/GenBank/DDBJ databases">
        <title>Evolution of Trichinella species and genotypes.</title>
        <authorList>
            <person name="Korhonen P.K."/>
            <person name="Edoardo P."/>
            <person name="Giuseppe L.R."/>
            <person name="Gasser R.B."/>
        </authorList>
    </citation>
    <scope>NUCLEOTIDE SEQUENCE [LARGE SCALE GENOMIC DNA]</scope>
    <source>
        <strain evidence="1">ISS417</strain>
    </source>
</reference>
<accession>A0A0V0SQ58</accession>